<dbReference type="EMBL" id="JAPQKS010000002">
    <property type="protein sequence ID" value="KAJ5247765.1"/>
    <property type="molecule type" value="Genomic_DNA"/>
</dbReference>
<evidence type="ECO:0008006" key="4">
    <source>
        <dbReference type="Google" id="ProtNLM"/>
    </source>
</evidence>
<protein>
    <recommendedName>
        <fullName evidence="4">PEBP-like protein</fullName>
    </recommendedName>
</protein>
<dbReference type="Proteomes" id="UP001150941">
    <property type="component" value="Unassembled WGS sequence"/>
</dbReference>
<comment type="caution">
    <text evidence="2">The sequence shown here is derived from an EMBL/GenBank/DDBJ whole genome shotgun (WGS) entry which is preliminary data.</text>
</comment>
<keyword evidence="1" id="KW-0732">Signal</keyword>
<name>A0A9W9TXX3_9EURO</name>
<organism evidence="2 3">
    <name type="scientific">Penicillium chermesinum</name>
    <dbReference type="NCBI Taxonomy" id="63820"/>
    <lineage>
        <taxon>Eukaryota</taxon>
        <taxon>Fungi</taxon>
        <taxon>Dikarya</taxon>
        <taxon>Ascomycota</taxon>
        <taxon>Pezizomycotina</taxon>
        <taxon>Eurotiomycetes</taxon>
        <taxon>Eurotiomycetidae</taxon>
        <taxon>Eurotiales</taxon>
        <taxon>Aspergillaceae</taxon>
        <taxon>Penicillium</taxon>
    </lineage>
</organism>
<dbReference type="CDD" id="cd00866">
    <property type="entry name" value="PEBP_euk"/>
    <property type="match status" value="1"/>
</dbReference>
<evidence type="ECO:0000313" key="3">
    <source>
        <dbReference type="Proteomes" id="UP001150941"/>
    </source>
</evidence>
<dbReference type="AlphaFoldDB" id="A0A9W9TXX3"/>
<reference evidence="2" key="2">
    <citation type="journal article" date="2023" name="IMA Fungus">
        <title>Comparative genomic study of the Penicillium genus elucidates a diverse pangenome and 15 lateral gene transfer events.</title>
        <authorList>
            <person name="Petersen C."/>
            <person name="Sorensen T."/>
            <person name="Nielsen M.R."/>
            <person name="Sondergaard T.E."/>
            <person name="Sorensen J.L."/>
            <person name="Fitzpatrick D.A."/>
            <person name="Frisvad J.C."/>
            <person name="Nielsen K.L."/>
        </authorList>
    </citation>
    <scope>NUCLEOTIDE SEQUENCE</scope>
    <source>
        <strain evidence="2">IBT 19713</strain>
    </source>
</reference>
<dbReference type="PANTHER" id="PTHR11362:SF82">
    <property type="entry name" value="PHOSPHATIDYLETHANOLAMINE-BINDING PROTEIN 4"/>
    <property type="match status" value="1"/>
</dbReference>
<dbReference type="SUPFAM" id="SSF49777">
    <property type="entry name" value="PEBP-like"/>
    <property type="match status" value="1"/>
</dbReference>
<dbReference type="InterPro" id="IPR035810">
    <property type="entry name" value="PEBP_euk"/>
</dbReference>
<feature type="chain" id="PRO_5040741228" description="PEBP-like protein" evidence="1">
    <location>
        <begin position="22"/>
        <end position="257"/>
    </location>
</feature>
<proteinExistence type="predicted"/>
<dbReference type="GeneID" id="83199348"/>
<dbReference type="PANTHER" id="PTHR11362">
    <property type="entry name" value="PHOSPHATIDYLETHANOLAMINE-BINDING PROTEIN"/>
    <property type="match status" value="1"/>
</dbReference>
<accession>A0A9W9TXX3</accession>
<dbReference type="InterPro" id="IPR008914">
    <property type="entry name" value="PEBP"/>
</dbReference>
<keyword evidence="3" id="KW-1185">Reference proteome</keyword>
<dbReference type="OrthoDB" id="440553at2759"/>
<evidence type="ECO:0000313" key="2">
    <source>
        <dbReference type="EMBL" id="KAJ5247765.1"/>
    </source>
</evidence>
<dbReference type="RefSeq" id="XP_058335186.1">
    <property type="nucleotide sequence ID" value="XM_058472045.1"/>
</dbReference>
<evidence type="ECO:0000256" key="1">
    <source>
        <dbReference type="SAM" id="SignalP"/>
    </source>
</evidence>
<dbReference type="Pfam" id="PF01161">
    <property type="entry name" value="PBP"/>
    <property type="match status" value="1"/>
</dbReference>
<reference evidence="2" key="1">
    <citation type="submission" date="2022-11" db="EMBL/GenBank/DDBJ databases">
        <authorList>
            <person name="Petersen C."/>
        </authorList>
    </citation>
    <scope>NUCLEOTIDE SEQUENCE</scope>
    <source>
        <strain evidence="2">IBT 19713</strain>
    </source>
</reference>
<gene>
    <name evidence="2" type="ORF">N7468_002748</name>
</gene>
<dbReference type="Gene3D" id="3.90.280.10">
    <property type="entry name" value="PEBP-like"/>
    <property type="match status" value="1"/>
</dbReference>
<feature type="signal peptide" evidence="1">
    <location>
        <begin position="1"/>
        <end position="21"/>
    </location>
</feature>
<sequence>MYWLASLCAATALLHSGIVLGVQIPSELSRYFHTDENLIASFNNGTDFVTYPGERLPTKETQDSPNIYVPGPMTGSSPYILLMVDPSYNATVPTNTVLHTIVGNLTAGQAYNASWSDNKPTLALKGPQPVVAPYVGPEPPAHQPSHNYTIMLFSQPPNFQVPSKYDQWMTLDMSDPFTRTNFPVVNFARDTGLGQPVAATYFRLTLTSANQAGSTSTATAYENVASSTSASGSVATGTVTGKTILRALLPTSVYFLI</sequence>
<dbReference type="InterPro" id="IPR036610">
    <property type="entry name" value="PEBP-like_sf"/>
</dbReference>